<dbReference type="GO" id="GO:0097542">
    <property type="term" value="C:ciliary tip"/>
    <property type="evidence" value="ECO:0007669"/>
    <property type="project" value="TreeGrafter"/>
</dbReference>
<proteinExistence type="predicted"/>
<protein>
    <recommendedName>
        <fullName evidence="2">LisH domain-containing protein</fullName>
    </recommendedName>
</protein>
<feature type="region of interest" description="Disordered" evidence="1">
    <location>
        <begin position="1"/>
        <end position="40"/>
    </location>
</feature>
<gene>
    <name evidence="3" type="ORF">WR25_24611</name>
</gene>
<evidence type="ECO:0000313" key="4">
    <source>
        <dbReference type="Proteomes" id="UP000218231"/>
    </source>
</evidence>
<dbReference type="AlphaFoldDB" id="A0A2A2JBN5"/>
<dbReference type="GO" id="GO:0036064">
    <property type="term" value="C:ciliary basal body"/>
    <property type="evidence" value="ECO:0007669"/>
    <property type="project" value="InterPro"/>
</dbReference>
<dbReference type="GO" id="GO:0005814">
    <property type="term" value="C:centriole"/>
    <property type="evidence" value="ECO:0007669"/>
    <property type="project" value="TreeGrafter"/>
</dbReference>
<feature type="domain" description="LisH" evidence="2">
    <location>
        <begin position="194"/>
        <end position="297"/>
    </location>
</feature>
<dbReference type="OrthoDB" id="193023at2759"/>
<dbReference type="InterPro" id="IPR040369">
    <property type="entry name" value="ARMC9"/>
</dbReference>
<dbReference type="STRING" id="2018661.A0A2A2JBN5"/>
<dbReference type="GO" id="GO:0060271">
    <property type="term" value="P:cilium assembly"/>
    <property type="evidence" value="ECO:0007669"/>
    <property type="project" value="InterPro"/>
</dbReference>
<name>A0A2A2JBN5_9BILA</name>
<dbReference type="EMBL" id="LIAE01010542">
    <property type="protein sequence ID" value="PAV59188.1"/>
    <property type="molecule type" value="Genomic_DNA"/>
</dbReference>
<evidence type="ECO:0000256" key="1">
    <source>
        <dbReference type="SAM" id="MobiDB-lite"/>
    </source>
</evidence>
<dbReference type="PANTHER" id="PTHR14881:SF4">
    <property type="entry name" value="LISH DOMAIN-CONTAINING PROTEIN ARMC9"/>
    <property type="match status" value="1"/>
</dbReference>
<dbReference type="PANTHER" id="PTHR14881">
    <property type="entry name" value="LISH DOMAIN-CONTAINING PROTEIN ARMC9"/>
    <property type="match status" value="1"/>
</dbReference>
<organism evidence="3 4">
    <name type="scientific">Diploscapter pachys</name>
    <dbReference type="NCBI Taxonomy" id="2018661"/>
    <lineage>
        <taxon>Eukaryota</taxon>
        <taxon>Metazoa</taxon>
        <taxon>Ecdysozoa</taxon>
        <taxon>Nematoda</taxon>
        <taxon>Chromadorea</taxon>
        <taxon>Rhabditida</taxon>
        <taxon>Rhabditina</taxon>
        <taxon>Rhabditomorpha</taxon>
        <taxon>Rhabditoidea</taxon>
        <taxon>Rhabditidae</taxon>
        <taxon>Diploscapter</taxon>
    </lineage>
</organism>
<dbReference type="InterPro" id="IPR048959">
    <property type="entry name" value="ARMC9_ARM_dom"/>
</dbReference>
<keyword evidence="4" id="KW-1185">Reference proteome</keyword>
<sequence length="364" mass="41082">MRTARKPPRRPRSLACSKVAGSVDADDDVDIPPDPKSSNTVRFLPDRPMRCLLLEIDHMKLATQLTSHPSGRSTALLLQALRQQISIASSDDYTKTALEWIAKHDLLMLKMKKNSVFCRVMQADGVESREEMSRLINTMSSFTRGRQYFCAHLKLFLPTVIAILRGRRLPSTTHDQLVACLQKLSVRIVVQREMLNFGMLEWIINLLEQRHSAYAVEYGMGIAINLAQNPFSQPLQLRFADSIAAAVINVLSRDTHGPSCTLINSFVFVALGCSRVKLRAKETKLYDALKSRIGKRACPHCDLHISYLCAIIAGDPLTHFFALCVFRFASGIQTVFCVRFHSPFCVDKSTRFAQFFAFEKSRKI</sequence>
<reference evidence="3 4" key="1">
    <citation type="journal article" date="2017" name="Curr. Biol.">
        <title>Genome architecture and evolution of a unichromosomal asexual nematode.</title>
        <authorList>
            <person name="Fradin H."/>
            <person name="Zegar C."/>
            <person name="Gutwein M."/>
            <person name="Lucas J."/>
            <person name="Kovtun M."/>
            <person name="Corcoran D."/>
            <person name="Baugh L.R."/>
            <person name="Kiontke K."/>
            <person name="Gunsalus K."/>
            <person name="Fitch D.H."/>
            <person name="Piano F."/>
        </authorList>
    </citation>
    <scope>NUCLEOTIDE SEQUENCE [LARGE SCALE GENOMIC DNA]</scope>
    <source>
        <strain evidence="3">PF1309</strain>
    </source>
</reference>
<dbReference type="Pfam" id="PF21050">
    <property type="entry name" value="ARMC9_ARM"/>
    <property type="match status" value="1"/>
</dbReference>
<feature type="compositionally biased region" description="Basic residues" evidence="1">
    <location>
        <begin position="1"/>
        <end position="12"/>
    </location>
</feature>
<comment type="caution">
    <text evidence="3">The sequence shown here is derived from an EMBL/GenBank/DDBJ whole genome shotgun (WGS) entry which is preliminary data.</text>
</comment>
<dbReference type="Proteomes" id="UP000218231">
    <property type="component" value="Unassembled WGS sequence"/>
</dbReference>
<accession>A0A2A2JBN5</accession>
<evidence type="ECO:0000313" key="3">
    <source>
        <dbReference type="EMBL" id="PAV59188.1"/>
    </source>
</evidence>
<evidence type="ECO:0000259" key="2">
    <source>
        <dbReference type="Pfam" id="PF21050"/>
    </source>
</evidence>